<dbReference type="Pfam" id="PF03732">
    <property type="entry name" value="Retrotrans_gag"/>
    <property type="match status" value="1"/>
</dbReference>
<evidence type="ECO:0000313" key="3">
    <source>
        <dbReference type="EMBL" id="RDX63352.1"/>
    </source>
</evidence>
<organism evidence="3 4">
    <name type="scientific">Mucuna pruriens</name>
    <name type="common">Velvet bean</name>
    <name type="synonym">Dolichos pruriens</name>
    <dbReference type="NCBI Taxonomy" id="157652"/>
    <lineage>
        <taxon>Eukaryota</taxon>
        <taxon>Viridiplantae</taxon>
        <taxon>Streptophyta</taxon>
        <taxon>Embryophyta</taxon>
        <taxon>Tracheophyta</taxon>
        <taxon>Spermatophyta</taxon>
        <taxon>Magnoliopsida</taxon>
        <taxon>eudicotyledons</taxon>
        <taxon>Gunneridae</taxon>
        <taxon>Pentapetalae</taxon>
        <taxon>rosids</taxon>
        <taxon>fabids</taxon>
        <taxon>Fabales</taxon>
        <taxon>Fabaceae</taxon>
        <taxon>Papilionoideae</taxon>
        <taxon>50 kb inversion clade</taxon>
        <taxon>NPAAA clade</taxon>
        <taxon>indigoferoid/millettioid clade</taxon>
        <taxon>Phaseoleae</taxon>
        <taxon>Mucuna</taxon>
    </lineage>
</organism>
<evidence type="ECO:0000313" key="4">
    <source>
        <dbReference type="Proteomes" id="UP000257109"/>
    </source>
</evidence>
<dbReference type="PANTHER" id="PTHR35046:SF9">
    <property type="entry name" value="RNA-DIRECTED DNA POLYMERASE"/>
    <property type="match status" value="1"/>
</dbReference>
<comment type="caution">
    <text evidence="3">The sequence shown here is derived from an EMBL/GenBank/DDBJ whole genome shotgun (WGS) entry which is preliminary data.</text>
</comment>
<name>A0A371EBD9_MUCPR</name>
<feature type="domain" description="Retrotransposon gag" evidence="2">
    <location>
        <begin position="89"/>
        <end position="169"/>
    </location>
</feature>
<sequence length="173" mass="20913">SQEEGVGGHSGHSRSFHSSKEGRRERHERHRREKRHERQYKREEDRRDDLDLGKCKIPQFLGDCKPKVYIDLEPTVEKLITNFGVQGRKDYALVWWTSLMDDIRKGIEETCESWYDLKRMMRKRFILSLCERDIHHKLQSLYQGSRRMEEYHKEIELTLLRAQIREREEATIA</sequence>
<feature type="compositionally biased region" description="Basic residues" evidence="1">
    <location>
        <begin position="26"/>
        <end position="39"/>
    </location>
</feature>
<dbReference type="Proteomes" id="UP000257109">
    <property type="component" value="Unassembled WGS sequence"/>
</dbReference>
<evidence type="ECO:0000259" key="2">
    <source>
        <dbReference type="Pfam" id="PF03732"/>
    </source>
</evidence>
<dbReference type="EMBL" id="QJKJ01014949">
    <property type="protein sequence ID" value="RDX63352.1"/>
    <property type="molecule type" value="Genomic_DNA"/>
</dbReference>
<gene>
    <name evidence="3" type="ORF">CR513_58226</name>
</gene>
<accession>A0A371EBD9</accession>
<dbReference type="PANTHER" id="PTHR35046">
    <property type="entry name" value="ZINC KNUCKLE (CCHC-TYPE) FAMILY PROTEIN"/>
    <property type="match status" value="1"/>
</dbReference>
<feature type="region of interest" description="Disordered" evidence="1">
    <location>
        <begin position="1"/>
        <end position="44"/>
    </location>
</feature>
<evidence type="ECO:0000256" key="1">
    <source>
        <dbReference type="SAM" id="MobiDB-lite"/>
    </source>
</evidence>
<feature type="non-terminal residue" evidence="3">
    <location>
        <position position="1"/>
    </location>
</feature>
<dbReference type="InterPro" id="IPR005162">
    <property type="entry name" value="Retrotrans_gag_dom"/>
</dbReference>
<reference evidence="3" key="1">
    <citation type="submission" date="2018-05" db="EMBL/GenBank/DDBJ databases">
        <title>Draft genome of Mucuna pruriens seed.</title>
        <authorList>
            <person name="Nnadi N.E."/>
            <person name="Vos R."/>
            <person name="Hasami M.H."/>
            <person name="Devisetty U.K."/>
            <person name="Aguiy J.C."/>
        </authorList>
    </citation>
    <scope>NUCLEOTIDE SEQUENCE [LARGE SCALE GENOMIC DNA]</scope>
    <source>
        <strain evidence="3">JCA_2017</strain>
    </source>
</reference>
<dbReference type="AlphaFoldDB" id="A0A371EBD9"/>
<keyword evidence="4" id="KW-1185">Reference proteome</keyword>
<dbReference type="OrthoDB" id="695705at2759"/>
<proteinExistence type="predicted"/>
<feature type="compositionally biased region" description="Gly residues" evidence="1">
    <location>
        <begin position="1"/>
        <end position="10"/>
    </location>
</feature>
<protein>
    <recommendedName>
        <fullName evidence="2">Retrotransposon gag domain-containing protein</fullName>
    </recommendedName>
</protein>